<dbReference type="AlphaFoldDB" id="A0A855A1W8"/>
<organism evidence="2 3">
    <name type="scientific">[Clostridium] leptum DSM 753</name>
    <dbReference type="NCBI Taxonomy" id="428125"/>
    <lineage>
        <taxon>Bacteria</taxon>
        <taxon>Bacillati</taxon>
        <taxon>Bacillota</taxon>
        <taxon>Clostridia</taxon>
        <taxon>Eubacteriales</taxon>
        <taxon>Oscillospiraceae</taxon>
        <taxon>Oscillospiraceae incertae sedis</taxon>
    </lineage>
</organism>
<proteinExistence type="predicted"/>
<dbReference type="Gene3D" id="3.40.190.10">
    <property type="entry name" value="Periplasmic binding protein-like II"/>
    <property type="match status" value="2"/>
</dbReference>
<dbReference type="SUPFAM" id="SSF53850">
    <property type="entry name" value="Periplasmic binding protein-like II"/>
    <property type="match status" value="1"/>
</dbReference>
<protein>
    <recommendedName>
        <fullName evidence="4">Sugar ABC transporter substrate-binding protein</fullName>
    </recommendedName>
</protein>
<evidence type="ECO:0000256" key="1">
    <source>
        <dbReference type="SAM" id="MobiDB-lite"/>
    </source>
</evidence>
<evidence type="ECO:0000313" key="3">
    <source>
        <dbReference type="Proteomes" id="UP000220611"/>
    </source>
</evidence>
<evidence type="ECO:0000313" key="2">
    <source>
        <dbReference type="EMBL" id="PEQ23238.1"/>
    </source>
</evidence>
<accession>A0A855A1W8</accession>
<gene>
    <name evidence="2" type="ORF">CH238_14865</name>
</gene>
<dbReference type="EMBL" id="NOXF01000026">
    <property type="protein sequence ID" value="PEQ23238.1"/>
    <property type="molecule type" value="Genomic_DNA"/>
</dbReference>
<evidence type="ECO:0008006" key="4">
    <source>
        <dbReference type="Google" id="ProtNLM"/>
    </source>
</evidence>
<dbReference type="Proteomes" id="UP000220611">
    <property type="component" value="Unassembled WGS sequence"/>
</dbReference>
<feature type="non-terminal residue" evidence="2">
    <location>
        <position position="1"/>
    </location>
</feature>
<comment type="caution">
    <text evidence="2">The sequence shown here is derived from an EMBL/GenBank/DDBJ whole genome shotgun (WGS) entry which is preliminary data.</text>
</comment>
<name>A0A855A1W8_9FIRM</name>
<keyword evidence="3" id="KW-1185">Reference proteome</keyword>
<reference evidence="2 3" key="1">
    <citation type="submission" date="2017-07" db="EMBL/GenBank/DDBJ databases">
        <title>Prevalence of linear plasmids in Cutibacterium (Propionibacterium) acnes isolates obtained from prostatic tissue.</title>
        <authorList>
            <person name="Davidsson S."/>
            <person name="Carlsson J."/>
            <person name="Molling P."/>
            <person name="Andren O."/>
            <person name="Andersson S.-O."/>
            <person name="Brzuszkiewicz E."/>
            <person name="Poehlein A."/>
            <person name="Al-Zeer M."/>
            <person name="Brinkmann V."/>
            <person name="Scavenius C."/>
            <person name="Nazipi S."/>
            <person name="Soderquist B."/>
            <person name="Bruggemann H."/>
        </authorList>
    </citation>
    <scope>NUCLEOTIDE SEQUENCE [LARGE SCALE GENOMIC DNA]</scope>
    <source>
        <strain evidence="2 3">DSM 753</strain>
    </source>
</reference>
<feature type="region of interest" description="Disordered" evidence="1">
    <location>
        <begin position="46"/>
        <end position="65"/>
    </location>
</feature>
<sequence>QFTDDETMQKFTEEMQYAQPRGPHAQWPEISDALSLAVNESITGTSTPADAAAKAQSTIDGILAE</sequence>